<keyword evidence="1" id="KW-0597">Phosphoprotein</keyword>
<dbReference type="OrthoDB" id="8087287at2"/>
<keyword evidence="2" id="KW-0808">Transferase</keyword>
<dbReference type="PRINTS" id="PR01243">
    <property type="entry name" value="NUCDPKINASE"/>
</dbReference>
<evidence type="ECO:0000313" key="6">
    <source>
        <dbReference type="EMBL" id="KWV52322.1"/>
    </source>
</evidence>
<evidence type="ECO:0000256" key="2">
    <source>
        <dbReference type="ARBA" id="ARBA00022679"/>
    </source>
</evidence>
<dbReference type="Proteomes" id="UP000068164">
    <property type="component" value="Unassembled WGS sequence"/>
</dbReference>
<comment type="caution">
    <text evidence="6">The sequence shown here is derived from an EMBL/GenBank/DDBJ whole genome shotgun (WGS) entry which is preliminary data.</text>
</comment>
<reference evidence="6 7" key="1">
    <citation type="submission" date="2015-11" db="EMBL/GenBank/DDBJ databases">
        <title>Draft Genome Sequence of the Strain BR 10423 (Rhizobium sp.) isolated from nodules of Mimosa pudica.</title>
        <authorList>
            <person name="Barauna A.C."/>
            <person name="Zilli J.E."/>
            <person name="Simoes-Araujo J.L."/>
            <person name="Reis V.M."/>
            <person name="James E.K."/>
            <person name="Reis F.B.Jr."/>
            <person name="Rouws L.F."/>
            <person name="Passos S.R."/>
            <person name="Gois S.R."/>
        </authorList>
    </citation>
    <scope>NUCLEOTIDE SEQUENCE [LARGE SCALE GENOMIC DNA]</scope>
    <source>
        <strain evidence="6 7">BR10423</strain>
    </source>
</reference>
<feature type="domain" description="Nucleoside diphosphate kinase-like" evidence="5">
    <location>
        <begin position="37"/>
        <end position="143"/>
    </location>
</feature>
<dbReference type="EMBL" id="LNCD01000072">
    <property type="protein sequence ID" value="KWV52322.1"/>
    <property type="molecule type" value="Genomic_DNA"/>
</dbReference>
<evidence type="ECO:0000256" key="1">
    <source>
        <dbReference type="ARBA" id="ARBA00022553"/>
    </source>
</evidence>
<dbReference type="Gene3D" id="3.30.70.141">
    <property type="entry name" value="Nucleoside diphosphate kinase-like domain"/>
    <property type="match status" value="1"/>
</dbReference>
<dbReference type="InterPro" id="IPR034907">
    <property type="entry name" value="NDK-like_dom"/>
</dbReference>
<keyword evidence="4" id="KW-0546">Nucleotide metabolism</keyword>
<dbReference type="GO" id="GO:0006183">
    <property type="term" value="P:GTP biosynthetic process"/>
    <property type="evidence" value="ECO:0007669"/>
    <property type="project" value="InterPro"/>
</dbReference>
<accession>A0A120FLI5</accession>
<dbReference type="GO" id="GO:0006228">
    <property type="term" value="P:UTP biosynthetic process"/>
    <property type="evidence" value="ECO:0007669"/>
    <property type="project" value="InterPro"/>
</dbReference>
<proteinExistence type="predicted"/>
<dbReference type="InterPro" id="IPR001564">
    <property type="entry name" value="Nucleoside_diP_kinase"/>
</dbReference>
<gene>
    <name evidence="6" type="ORF">AS026_04950</name>
</gene>
<dbReference type="GO" id="GO:0004550">
    <property type="term" value="F:nucleoside diphosphate kinase activity"/>
    <property type="evidence" value="ECO:0007669"/>
    <property type="project" value="InterPro"/>
</dbReference>
<organism evidence="6 7">
    <name type="scientific">Rhizobium altiplani</name>
    <dbReference type="NCBI Taxonomy" id="1864509"/>
    <lineage>
        <taxon>Bacteria</taxon>
        <taxon>Pseudomonadati</taxon>
        <taxon>Pseudomonadota</taxon>
        <taxon>Alphaproteobacteria</taxon>
        <taxon>Hyphomicrobiales</taxon>
        <taxon>Rhizobiaceae</taxon>
        <taxon>Rhizobium/Agrobacterium group</taxon>
        <taxon>Rhizobium</taxon>
    </lineage>
</organism>
<dbReference type="RefSeq" id="WP_007539170.1">
    <property type="nucleotide sequence ID" value="NZ_LNCD01000072.1"/>
</dbReference>
<keyword evidence="7" id="KW-1185">Reference proteome</keyword>
<evidence type="ECO:0000259" key="5">
    <source>
        <dbReference type="Pfam" id="PF00334"/>
    </source>
</evidence>
<dbReference type="SUPFAM" id="SSF54919">
    <property type="entry name" value="Nucleoside diphosphate kinase, NDK"/>
    <property type="match status" value="1"/>
</dbReference>
<evidence type="ECO:0000256" key="3">
    <source>
        <dbReference type="ARBA" id="ARBA00022777"/>
    </source>
</evidence>
<name>A0A120FLI5_9HYPH</name>
<sequence length="272" mass="29784">MTGAESGMTASVGLTVYGPEVARSGLTASLDNFIRLKSGLKIDERSFSIHGRNSIEQFYRLTKSTSGAHWPIVVDLFDMRPVCVTIWKGHDALHLLQDLKGNSHPAKAAAGTVRSLFYCDNAASNLIHVSDSAEIMEAELAILRSRSSREMDTVWSSLDCGRVTHSSLRILLEILGEQLLPTLFNGDALANARFCANRAQLLAARSTLLGSVQQYLAGQSEGLDELLEHAGMLSGWDRLILSAGLLAMPAWQYHLAPQPPIHQMDHYGPYRV</sequence>
<evidence type="ECO:0000256" key="4">
    <source>
        <dbReference type="ARBA" id="ARBA00023080"/>
    </source>
</evidence>
<protein>
    <submittedName>
        <fullName evidence="6">Nucleoside diphosphate kinase</fullName>
    </submittedName>
</protein>
<dbReference type="GO" id="GO:0006241">
    <property type="term" value="P:CTP biosynthetic process"/>
    <property type="evidence" value="ECO:0007669"/>
    <property type="project" value="InterPro"/>
</dbReference>
<evidence type="ECO:0000313" key="7">
    <source>
        <dbReference type="Proteomes" id="UP000068164"/>
    </source>
</evidence>
<dbReference type="AlphaFoldDB" id="A0A120FLI5"/>
<dbReference type="Pfam" id="PF00334">
    <property type="entry name" value="NDK"/>
    <property type="match status" value="1"/>
</dbReference>
<dbReference type="InterPro" id="IPR036850">
    <property type="entry name" value="NDK-like_dom_sf"/>
</dbReference>
<keyword evidence="3 6" id="KW-0418">Kinase</keyword>